<dbReference type="STRING" id="47428.A0A284RCX6"/>
<dbReference type="Gene3D" id="3.30.420.10">
    <property type="entry name" value="Ribonuclease H-like superfamily/Ribonuclease H"/>
    <property type="match status" value="1"/>
</dbReference>
<dbReference type="EMBL" id="FUEG01000007">
    <property type="protein sequence ID" value="SJL06599.1"/>
    <property type="molecule type" value="Genomic_DNA"/>
</dbReference>
<dbReference type="FunFam" id="3.30.420.10:FF:000032">
    <property type="entry name" value="Retrovirus-related Pol polyprotein from transposon 297-like Protein"/>
    <property type="match status" value="1"/>
</dbReference>
<dbReference type="PROSITE" id="PS50994">
    <property type="entry name" value="INTEGRASE"/>
    <property type="match status" value="1"/>
</dbReference>
<dbReference type="InterPro" id="IPR016197">
    <property type="entry name" value="Chromo-like_dom_sf"/>
</dbReference>
<evidence type="ECO:0000313" key="3">
    <source>
        <dbReference type="EMBL" id="SJL06599.1"/>
    </source>
</evidence>
<evidence type="ECO:0000259" key="2">
    <source>
        <dbReference type="PROSITE" id="PS50994"/>
    </source>
</evidence>
<dbReference type="InterPro" id="IPR041588">
    <property type="entry name" value="Integrase_H2C2"/>
</dbReference>
<gene>
    <name evidence="3" type="ORF">ARMOST_09941</name>
</gene>
<organism evidence="3 4">
    <name type="scientific">Armillaria ostoyae</name>
    <name type="common">Armillaria root rot fungus</name>
    <dbReference type="NCBI Taxonomy" id="47428"/>
    <lineage>
        <taxon>Eukaryota</taxon>
        <taxon>Fungi</taxon>
        <taxon>Dikarya</taxon>
        <taxon>Basidiomycota</taxon>
        <taxon>Agaricomycotina</taxon>
        <taxon>Agaricomycetes</taxon>
        <taxon>Agaricomycetidae</taxon>
        <taxon>Agaricales</taxon>
        <taxon>Marasmiineae</taxon>
        <taxon>Physalacriaceae</taxon>
        <taxon>Armillaria</taxon>
    </lineage>
</organism>
<keyword evidence="4" id="KW-1185">Reference proteome</keyword>
<sequence>MTKEKTITGTSQSSLLNISRHSSCPQPGIAGSLEHERGITEKNGILYYDNRVYIPRHVALREEIIAQSHDHITAGHPGVAKTRELVLHEYWWPKMKKDVETYIAGCETCQRTKSSNQAKAAPLHLNTIPTEPWTHISVDMITRLPESNRHDALLVVVDHFSKGIILVPCNIELSAEGWARIFRDHVYARHSMPKVVISDRGPQFVSRFMKELYRMLDITQNALTTFHPQTDGQTERVSQEVEKYLRIFINHRQDDWADWLPLAEFAHNNCAHSATGKSPFMVMYERNPRILPNSPRPADAQTPTTTDFSTKMAQIHKETEAALEEAAGRMKRAYDKHKCNANEYHIGDLVCPFKVLKKTGASAYQLKLPPHWKICPCFNKKLLTLYTPLTFPNQEQPPPPSPDLIDGEEEWEIEEILDSKPWKTCKHNSWVAELEMGNAEEAIAKYEEKTRHNERVNIVKIATPSTCALAMDGTQKWVKNPDEVLWRVFLNEYWASQADAQYDSPPEEP</sequence>
<dbReference type="Gene3D" id="1.10.340.70">
    <property type="match status" value="1"/>
</dbReference>
<keyword evidence="1" id="KW-0694">RNA-binding</keyword>
<proteinExistence type="predicted"/>
<evidence type="ECO:0000313" key="4">
    <source>
        <dbReference type="Proteomes" id="UP000219338"/>
    </source>
</evidence>
<dbReference type="FunFam" id="1.10.340.70:FF:000001">
    <property type="entry name" value="Retrovirus-related Pol polyprotein from transposon gypsy-like Protein"/>
    <property type="match status" value="1"/>
</dbReference>
<dbReference type="AlphaFoldDB" id="A0A284RCX6"/>
<dbReference type="InterPro" id="IPR050951">
    <property type="entry name" value="Retrovirus_Pol_polyprotein"/>
</dbReference>
<dbReference type="GO" id="GO:0003723">
    <property type="term" value="F:RNA binding"/>
    <property type="evidence" value="ECO:0007669"/>
    <property type="project" value="UniProtKB-KW"/>
</dbReference>
<dbReference type="InterPro" id="IPR012337">
    <property type="entry name" value="RNaseH-like_sf"/>
</dbReference>
<dbReference type="GO" id="GO:0015074">
    <property type="term" value="P:DNA integration"/>
    <property type="evidence" value="ECO:0007669"/>
    <property type="project" value="InterPro"/>
</dbReference>
<dbReference type="InterPro" id="IPR036397">
    <property type="entry name" value="RNaseH_sf"/>
</dbReference>
<dbReference type="SUPFAM" id="SSF54160">
    <property type="entry name" value="Chromo domain-like"/>
    <property type="match status" value="1"/>
</dbReference>
<dbReference type="PANTHER" id="PTHR37984:SF5">
    <property type="entry name" value="PROTEIN NYNRIN-LIKE"/>
    <property type="match status" value="1"/>
</dbReference>
<dbReference type="Pfam" id="PF00665">
    <property type="entry name" value="rve"/>
    <property type="match status" value="1"/>
</dbReference>
<accession>A0A284RCX6</accession>
<protein>
    <recommendedName>
        <fullName evidence="2">Integrase catalytic domain-containing protein</fullName>
    </recommendedName>
</protein>
<dbReference type="Proteomes" id="UP000219338">
    <property type="component" value="Unassembled WGS sequence"/>
</dbReference>
<dbReference type="OrthoDB" id="2273864at2759"/>
<dbReference type="Pfam" id="PF17921">
    <property type="entry name" value="Integrase_H2C2"/>
    <property type="match status" value="1"/>
</dbReference>
<dbReference type="InterPro" id="IPR001584">
    <property type="entry name" value="Integrase_cat-core"/>
</dbReference>
<feature type="domain" description="Integrase catalytic" evidence="2">
    <location>
        <begin position="128"/>
        <end position="287"/>
    </location>
</feature>
<reference evidence="4" key="1">
    <citation type="journal article" date="2017" name="Nat. Ecol. Evol.">
        <title>Genome expansion and lineage-specific genetic innovations in the forest pathogenic fungi Armillaria.</title>
        <authorList>
            <person name="Sipos G."/>
            <person name="Prasanna A.N."/>
            <person name="Walter M.C."/>
            <person name="O'Connor E."/>
            <person name="Balint B."/>
            <person name="Krizsan K."/>
            <person name="Kiss B."/>
            <person name="Hess J."/>
            <person name="Varga T."/>
            <person name="Slot J."/>
            <person name="Riley R."/>
            <person name="Boka B."/>
            <person name="Rigling D."/>
            <person name="Barry K."/>
            <person name="Lee J."/>
            <person name="Mihaltcheva S."/>
            <person name="LaButti K."/>
            <person name="Lipzen A."/>
            <person name="Waldron R."/>
            <person name="Moloney N.M."/>
            <person name="Sperisen C."/>
            <person name="Kredics L."/>
            <person name="Vagvoelgyi C."/>
            <person name="Patrignani A."/>
            <person name="Fitzpatrick D."/>
            <person name="Nagy I."/>
            <person name="Doyle S."/>
            <person name="Anderson J.B."/>
            <person name="Grigoriev I.V."/>
            <person name="Gueldener U."/>
            <person name="Muensterkoetter M."/>
            <person name="Nagy L.G."/>
        </authorList>
    </citation>
    <scope>NUCLEOTIDE SEQUENCE [LARGE SCALE GENOMIC DNA]</scope>
    <source>
        <strain evidence="4">C18/9</strain>
    </source>
</reference>
<dbReference type="PANTHER" id="PTHR37984">
    <property type="entry name" value="PROTEIN CBG26694"/>
    <property type="match status" value="1"/>
</dbReference>
<evidence type="ECO:0000256" key="1">
    <source>
        <dbReference type="ARBA" id="ARBA00022884"/>
    </source>
</evidence>
<name>A0A284RCX6_ARMOS</name>
<dbReference type="GO" id="GO:0005634">
    <property type="term" value="C:nucleus"/>
    <property type="evidence" value="ECO:0007669"/>
    <property type="project" value="UniProtKB-ARBA"/>
</dbReference>
<dbReference type="SUPFAM" id="SSF53098">
    <property type="entry name" value="Ribonuclease H-like"/>
    <property type="match status" value="1"/>
</dbReference>